<accession>A0AAP0KHU4</accession>
<name>A0AAP0KHU4_9MAGN</name>
<organism evidence="1 2">
    <name type="scientific">Stephania yunnanensis</name>
    <dbReference type="NCBI Taxonomy" id="152371"/>
    <lineage>
        <taxon>Eukaryota</taxon>
        <taxon>Viridiplantae</taxon>
        <taxon>Streptophyta</taxon>
        <taxon>Embryophyta</taxon>
        <taxon>Tracheophyta</taxon>
        <taxon>Spermatophyta</taxon>
        <taxon>Magnoliopsida</taxon>
        <taxon>Ranunculales</taxon>
        <taxon>Menispermaceae</taxon>
        <taxon>Menispermoideae</taxon>
        <taxon>Cissampelideae</taxon>
        <taxon>Stephania</taxon>
    </lineage>
</organism>
<evidence type="ECO:0000313" key="2">
    <source>
        <dbReference type="Proteomes" id="UP001420932"/>
    </source>
</evidence>
<proteinExistence type="predicted"/>
<evidence type="ECO:0000313" key="1">
    <source>
        <dbReference type="EMBL" id="KAK9151849.1"/>
    </source>
</evidence>
<comment type="caution">
    <text evidence="1">The sequence shown here is derived from an EMBL/GenBank/DDBJ whole genome shotgun (WGS) entry which is preliminary data.</text>
</comment>
<dbReference type="Proteomes" id="UP001420932">
    <property type="component" value="Unassembled WGS sequence"/>
</dbReference>
<dbReference type="EMBL" id="JBBNAF010000004">
    <property type="protein sequence ID" value="KAK9151849.1"/>
    <property type="molecule type" value="Genomic_DNA"/>
</dbReference>
<gene>
    <name evidence="1" type="ORF">Syun_010158</name>
</gene>
<keyword evidence="2" id="KW-1185">Reference proteome</keyword>
<sequence length="184" mass="21080">MPVLQIAWIDGEENQALIQEQVFQNVRSLLTALVNVKKLYIAANILEAHLDEDLVSHIPIFTNLTRLQVIGFGNNGDSLRVLRVMPNLENLTFDQVIASSKDEWVSHIVKSFPWDPRFMVIIQNNEKDESIEDSCIMRLLIDKSEALEMTEITKSTDINPNFIVRLQIHSLIPGRPSFLVKCLW</sequence>
<reference evidence="1 2" key="1">
    <citation type="submission" date="2024-01" db="EMBL/GenBank/DDBJ databases">
        <title>Genome assemblies of Stephania.</title>
        <authorList>
            <person name="Yang L."/>
        </authorList>
    </citation>
    <scope>NUCLEOTIDE SEQUENCE [LARGE SCALE GENOMIC DNA]</scope>
    <source>
        <strain evidence="1">YNDBR</strain>
        <tissue evidence="1">Leaf</tissue>
    </source>
</reference>
<dbReference type="AlphaFoldDB" id="A0AAP0KHU4"/>
<protein>
    <submittedName>
        <fullName evidence="1">Uncharacterized protein</fullName>
    </submittedName>
</protein>